<comment type="catalytic activity">
    <reaction evidence="1 14">
        <text>Hydrolyzes free adenine bases from 7,8-dihydro-8-oxoguanine:adenine mismatched double-stranded DNA, leaving an apurinic site.</text>
        <dbReference type="EC" id="3.2.2.31"/>
    </reaction>
</comment>
<keyword evidence="13 14" id="KW-0326">Glycosidase</keyword>
<evidence type="ECO:0000256" key="5">
    <source>
        <dbReference type="ARBA" id="ARBA00022023"/>
    </source>
</evidence>
<keyword evidence="6" id="KW-0004">4Fe-4S</keyword>
<dbReference type="GO" id="GO:0034039">
    <property type="term" value="F:8-oxo-7,8-dihydroguanine DNA N-glycosylase activity"/>
    <property type="evidence" value="ECO:0007669"/>
    <property type="project" value="TreeGrafter"/>
</dbReference>
<dbReference type="InterPro" id="IPR015797">
    <property type="entry name" value="NUDIX_hydrolase-like_dom_sf"/>
</dbReference>
<protein>
    <recommendedName>
        <fullName evidence="5 14">Adenine DNA glycosylase</fullName>
        <ecNumber evidence="4 14">3.2.2.31</ecNumber>
    </recommendedName>
</protein>
<keyword evidence="11" id="KW-0411">Iron-sulfur</keyword>
<evidence type="ECO:0000256" key="1">
    <source>
        <dbReference type="ARBA" id="ARBA00000843"/>
    </source>
</evidence>
<dbReference type="GO" id="GO:0035485">
    <property type="term" value="F:adenine/guanine mispair binding"/>
    <property type="evidence" value="ECO:0007669"/>
    <property type="project" value="TreeGrafter"/>
</dbReference>
<dbReference type="InterPro" id="IPR003651">
    <property type="entry name" value="Endonuclease3_FeS-loop_motif"/>
</dbReference>
<dbReference type="SMART" id="SM00278">
    <property type="entry name" value="HhH1"/>
    <property type="match status" value="1"/>
</dbReference>
<dbReference type="Gene3D" id="1.10.340.30">
    <property type="entry name" value="Hypothetical protein, domain 2"/>
    <property type="match status" value="1"/>
</dbReference>
<dbReference type="InterPro" id="IPR011257">
    <property type="entry name" value="DNA_glycosylase"/>
</dbReference>
<gene>
    <name evidence="17" type="ORF">EDC19_0921</name>
</gene>
<dbReference type="SUPFAM" id="SSF48150">
    <property type="entry name" value="DNA-glycosylase"/>
    <property type="match status" value="1"/>
</dbReference>
<dbReference type="Proteomes" id="UP000294545">
    <property type="component" value="Unassembled WGS sequence"/>
</dbReference>
<evidence type="ECO:0000259" key="16">
    <source>
        <dbReference type="SMART" id="SM00478"/>
    </source>
</evidence>
<dbReference type="CDD" id="cd00056">
    <property type="entry name" value="ENDO3c"/>
    <property type="match status" value="1"/>
</dbReference>
<dbReference type="InterPro" id="IPR005760">
    <property type="entry name" value="A/G_AdeGlyc_MutY"/>
</dbReference>
<evidence type="ECO:0000256" key="3">
    <source>
        <dbReference type="ARBA" id="ARBA00008343"/>
    </source>
</evidence>
<evidence type="ECO:0000256" key="14">
    <source>
        <dbReference type="RuleBase" id="RU365096"/>
    </source>
</evidence>
<dbReference type="SUPFAM" id="SSF55811">
    <property type="entry name" value="Nudix"/>
    <property type="match status" value="1"/>
</dbReference>
<keyword evidence="8 14" id="KW-0227">DNA damage</keyword>
<keyword evidence="9" id="KW-0378">Hydrolase</keyword>
<evidence type="ECO:0000313" key="18">
    <source>
        <dbReference type="Proteomes" id="UP000294545"/>
    </source>
</evidence>
<dbReference type="FunFam" id="1.10.340.30:FF:000002">
    <property type="entry name" value="Adenine DNA glycosylase"/>
    <property type="match status" value="1"/>
</dbReference>
<reference evidence="17 18" key="1">
    <citation type="submission" date="2019-03" db="EMBL/GenBank/DDBJ databases">
        <title>Genomic Encyclopedia of Type Strains, Phase IV (KMG-IV): sequencing the most valuable type-strain genomes for metagenomic binning, comparative biology and taxonomic classification.</title>
        <authorList>
            <person name="Goeker M."/>
        </authorList>
    </citation>
    <scope>NUCLEOTIDE SEQUENCE [LARGE SCALE GENOMIC DNA]</scope>
    <source>
        <strain evidence="17 18">DSM 24176</strain>
    </source>
</reference>
<keyword evidence="12" id="KW-0234">DNA repair</keyword>
<dbReference type="EC" id="3.2.2.31" evidence="4 14"/>
<evidence type="ECO:0000256" key="2">
    <source>
        <dbReference type="ARBA" id="ARBA00002933"/>
    </source>
</evidence>
<name>A0A4R1N652_9FIRM</name>
<dbReference type="AlphaFoldDB" id="A0A4R1N652"/>
<evidence type="ECO:0000256" key="12">
    <source>
        <dbReference type="ARBA" id="ARBA00023204"/>
    </source>
</evidence>
<evidence type="ECO:0000256" key="10">
    <source>
        <dbReference type="ARBA" id="ARBA00023004"/>
    </source>
</evidence>
<dbReference type="PANTHER" id="PTHR42944:SF1">
    <property type="entry name" value="ADENINE DNA GLYCOSYLASE"/>
    <property type="match status" value="1"/>
</dbReference>
<dbReference type="Pfam" id="PF00730">
    <property type="entry name" value="HhH-GPD"/>
    <property type="match status" value="1"/>
</dbReference>
<dbReference type="Pfam" id="PF14815">
    <property type="entry name" value="NUDIX_4"/>
    <property type="match status" value="1"/>
</dbReference>
<accession>A0A4R1N652</accession>
<dbReference type="PANTHER" id="PTHR42944">
    <property type="entry name" value="ADENINE DNA GLYCOSYLASE"/>
    <property type="match status" value="1"/>
</dbReference>
<sequence length="351" mass="40939">MQTEYFYTNLIQWYKKVQRQLPWRESYQPYTVWLSEIMLQQTQVITVVDYYKRFLKAYPTIFDLSSADEDDIFKLWEGLGYYSRARNLIRCAKLIVEDYNGDFPKNKKELMKLPGIGPYTAGAILSIAYNQKEPAVDGNVMRVISRYRALNVNISEVKNKKIFEEEVQGLMGGEPRDFNQGLMELGATVCTPKNAKCTQCPVQEGCHAFANQTVYQYPVKLKKIKKQTKEMAVIILEVDQTLFITKRPNTGLMSNLWGFPVTERINLHSYVDIEAYMEEAFGLKVNVNQVEEGAKHIFTHLIWHMKLYKCTLKESSQAFKKIDYPEILWVNRSELENYAFPTAFKKVFKLI</sequence>
<evidence type="ECO:0000256" key="9">
    <source>
        <dbReference type="ARBA" id="ARBA00022801"/>
    </source>
</evidence>
<comment type="caution">
    <text evidence="17">The sequence shown here is derived from an EMBL/GenBank/DDBJ whole genome shotgun (WGS) entry which is preliminary data.</text>
</comment>
<evidence type="ECO:0000256" key="8">
    <source>
        <dbReference type="ARBA" id="ARBA00022763"/>
    </source>
</evidence>
<organism evidence="17 18">
    <name type="scientific">Natranaerovirga hydrolytica</name>
    <dbReference type="NCBI Taxonomy" id="680378"/>
    <lineage>
        <taxon>Bacteria</taxon>
        <taxon>Bacillati</taxon>
        <taxon>Bacillota</taxon>
        <taxon>Clostridia</taxon>
        <taxon>Lachnospirales</taxon>
        <taxon>Natranaerovirgaceae</taxon>
        <taxon>Natranaerovirga</taxon>
    </lineage>
</organism>
<keyword evidence="18" id="KW-1185">Reference proteome</keyword>
<dbReference type="GO" id="GO:0006284">
    <property type="term" value="P:base-excision repair"/>
    <property type="evidence" value="ECO:0007669"/>
    <property type="project" value="UniProtKB-UniRule"/>
</dbReference>
<feature type="domain" description="Helix-hairpin-helix DNA-binding motif class 1" evidence="15">
    <location>
        <begin position="108"/>
        <end position="127"/>
    </location>
</feature>
<keyword evidence="7" id="KW-0479">Metal-binding</keyword>
<dbReference type="Gene3D" id="3.90.79.10">
    <property type="entry name" value="Nucleoside Triphosphate Pyrophosphohydrolase"/>
    <property type="match status" value="1"/>
</dbReference>
<dbReference type="NCBIfam" id="TIGR01084">
    <property type="entry name" value="mutY"/>
    <property type="match status" value="1"/>
</dbReference>
<dbReference type="PROSITE" id="PS01155">
    <property type="entry name" value="ENDONUCLEASE_III_2"/>
    <property type="match status" value="1"/>
</dbReference>
<comment type="function">
    <text evidence="2">Adenine glycosylase active on G-A mispairs. MutY also corrects error-prone DNA synthesis past GO lesions which are due to the oxidatively damaged form of guanine: 7,8-dihydro-8-oxoguanine (8-oxo-dGTP).</text>
</comment>
<dbReference type="GO" id="GO:0046872">
    <property type="term" value="F:metal ion binding"/>
    <property type="evidence" value="ECO:0007669"/>
    <property type="project" value="UniProtKB-UniRule"/>
</dbReference>
<dbReference type="Gene3D" id="1.10.1670.10">
    <property type="entry name" value="Helix-hairpin-Helix base-excision DNA repair enzymes (C-terminal)"/>
    <property type="match status" value="1"/>
</dbReference>
<proteinExistence type="inferred from homology"/>
<dbReference type="SMART" id="SM00478">
    <property type="entry name" value="ENDO3c"/>
    <property type="match status" value="1"/>
</dbReference>
<dbReference type="InterPro" id="IPR003265">
    <property type="entry name" value="HhH-GPD_domain"/>
</dbReference>
<dbReference type="SMART" id="SM00525">
    <property type="entry name" value="FES"/>
    <property type="match status" value="1"/>
</dbReference>
<dbReference type="InterPro" id="IPR004036">
    <property type="entry name" value="Endonuclease-III-like_CS2"/>
</dbReference>
<comment type="cofactor">
    <cofactor evidence="14">
        <name>[4Fe-4S] cluster</name>
        <dbReference type="ChEBI" id="CHEBI:49883"/>
    </cofactor>
    <text evidence="14">Binds 1 [4Fe-4S] cluster.</text>
</comment>
<dbReference type="GO" id="GO:0006298">
    <property type="term" value="P:mismatch repair"/>
    <property type="evidence" value="ECO:0007669"/>
    <property type="project" value="TreeGrafter"/>
</dbReference>
<dbReference type="OrthoDB" id="9802365at2"/>
<feature type="domain" description="HhH-GPD" evidence="16">
    <location>
        <begin position="38"/>
        <end position="188"/>
    </location>
</feature>
<dbReference type="RefSeq" id="WP_132281175.1">
    <property type="nucleotide sequence ID" value="NZ_SMGQ01000011.1"/>
</dbReference>
<evidence type="ECO:0000256" key="6">
    <source>
        <dbReference type="ARBA" id="ARBA00022485"/>
    </source>
</evidence>
<comment type="similarity">
    <text evidence="3 14">Belongs to the Nth/MutY family.</text>
</comment>
<dbReference type="GO" id="GO:0051539">
    <property type="term" value="F:4 iron, 4 sulfur cluster binding"/>
    <property type="evidence" value="ECO:0007669"/>
    <property type="project" value="UniProtKB-UniRule"/>
</dbReference>
<dbReference type="InterPro" id="IPR003583">
    <property type="entry name" value="Hlx-hairpin-Hlx_DNA-bd_motif"/>
</dbReference>
<dbReference type="InterPro" id="IPR023170">
    <property type="entry name" value="HhH_base_excis_C"/>
</dbReference>
<dbReference type="CDD" id="cd03431">
    <property type="entry name" value="NUDIX_DNA_Glycosylase_C-MutY"/>
    <property type="match status" value="1"/>
</dbReference>
<evidence type="ECO:0000256" key="11">
    <source>
        <dbReference type="ARBA" id="ARBA00023014"/>
    </source>
</evidence>
<keyword evidence="10 14" id="KW-0408">Iron</keyword>
<dbReference type="Pfam" id="PF00633">
    <property type="entry name" value="HHH"/>
    <property type="match status" value="1"/>
</dbReference>
<dbReference type="InterPro" id="IPR000445">
    <property type="entry name" value="HhH_motif"/>
</dbReference>
<evidence type="ECO:0000256" key="13">
    <source>
        <dbReference type="ARBA" id="ARBA00023295"/>
    </source>
</evidence>
<dbReference type="InterPro" id="IPR029119">
    <property type="entry name" value="MutY_C"/>
</dbReference>
<dbReference type="GO" id="GO:0032357">
    <property type="term" value="F:oxidized purine DNA binding"/>
    <property type="evidence" value="ECO:0007669"/>
    <property type="project" value="TreeGrafter"/>
</dbReference>
<dbReference type="InterPro" id="IPR044298">
    <property type="entry name" value="MIG/MutY"/>
</dbReference>
<evidence type="ECO:0000313" key="17">
    <source>
        <dbReference type="EMBL" id="TCK98499.1"/>
    </source>
</evidence>
<dbReference type="GO" id="GO:0000701">
    <property type="term" value="F:purine-specific mismatch base pair DNA N-glycosylase activity"/>
    <property type="evidence" value="ECO:0007669"/>
    <property type="project" value="UniProtKB-EC"/>
</dbReference>
<evidence type="ECO:0000259" key="15">
    <source>
        <dbReference type="SMART" id="SM00278"/>
    </source>
</evidence>
<evidence type="ECO:0000256" key="7">
    <source>
        <dbReference type="ARBA" id="ARBA00022723"/>
    </source>
</evidence>
<dbReference type="EMBL" id="SMGQ01000011">
    <property type="protein sequence ID" value="TCK98499.1"/>
    <property type="molecule type" value="Genomic_DNA"/>
</dbReference>
<evidence type="ECO:0000256" key="4">
    <source>
        <dbReference type="ARBA" id="ARBA00012045"/>
    </source>
</evidence>